<dbReference type="Proteomes" id="UP000027190">
    <property type="component" value="Unassembled WGS sequence"/>
</dbReference>
<dbReference type="EMBL" id="AWFG01000014">
    <property type="protein sequence ID" value="KCZ59576.1"/>
    <property type="molecule type" value="Genomic_DNA"/>
</dbReference>
<accession>A0A062UPV3</accession>
<gene>
    <name evidence="3" type="ORF">HY30_14165</name>
</gene>
<dbReference type="InterPro" id="IPR045608">
    <property type="entry name" value="Trypco2"/>
</dbReference>
<evidence type="ECO:0000313" key="3">
    <source>
        <dbReference type="EMBL" id="KCZ59576.1"/>
    </source>
</evidence>
<proteinExistence type="predicted"/>
<sequence>MQNEVEISDLISKLASGIRQAEKTSRQSGEKPTIALSACEIELYVEAQVESGGGIKFWVVSAEAKGGLKRSHKIKLTFGPAGQPSAFVSASQGAAPPIPEKVNRDRK</sequence>
<keyword evidence="4" id="KW-1185">Reference proteome</keyword>
<evidence type="ECO:0000313" key="4">
    <source>
        <dbReference type="Proteomes" id="UP000027190"/>
    </source>
</evidence>
<dbReference type="STRING" id="1280947.HY30_14165"/>
<protein>
    <recommendedName>
        <fullName evidence="2">Trypsin-co-occurring domain-containing protein</fullName>
    </recommendedName>
</protein>
<evidence type="ECO:0000256" key="1">
    <source>
        <dbReference type="SAM" id="MobiDB-lite"/>
    </source>
</evidence>
<organism evidence="3 4">
    <name type="scientific">Hyphomonas chukchiensis</name>
    <dbReference type="NCBI Taxonomy" id="1280947"/>
    <lineage>
        <taxon>Bacteria</taxon>
        <taxon>Pseudomonadati</taxon>
        <taxon>Pseudomonadota</taxon>
        <taxon>Alphaproteobacteria</taxon>
        <taxon>Hyphomonadales</taxon>
        <taxon>Hyphomonadaceae</taxon>
        <taxon>Hyphomonas</taxon>
    </lineage>
</organism>
<comment type="caution">
    <text evidence="3">The sequence shown here is derived from an EMBL/GenBank/DDBJ whole genome shotgun (WGS) entry which is preliminary data.</text>
</comment>
<dbReference type="AlphaFoldDB" id="A0A062UPV3"/>
<name>A0A062UPV3_9PROT</name>
<feature type="region of interest" description="Disordered" evidence="1">
    <location>
        <begin position="85"/>
        <end position="107"/>
    </location>
</feature>
<feature type="domain" description="Trypsin-co-occurring" evidence="2">
    <location>
        <begin position="5"/>
        <end position="80"/>
    </location>
</feature>
<evidence type="ECO:0000259" key="2">
    <source>
        <dbReference type="Pfam" id="PF19631"/>
    </source>
</evidence>
<dbReference type="RefSeq" id="WP_034738077.1">
    <property type="nucleotide sequence ID" value="NZ_AWFG01000014.1"/>
</dbReference>
<dbReference type="Pfam" id="PF19631">
    <property type="entry name" value="Trypco2"/>
    <property type="match status" value="1"/>
</dbReference>
<reference evidence="3 4" key="1">
    <citation type="journal article" date="2014" name="Antonie Van Leeuwenhoek">
        <title>Hyphomonas beringensis sp. nov. and Hyphomonas chukchiensis sp. nov., isolated from surface seawater of the Bering Sea and Chukchi Sea.</title>
        <authorList>
            <person name="Li C."/>
            <person name="Lai Q."/>
            <person name="Li G."/>
            <person name="Dong C."/>
            <person name="Wang J."/>
            <person name="Liao Y."/>
            <person name="Shao Z."/>
        </authorList>
    </citation>
    <scope>NUCLEOTIDE SEQUENCE [LARGE SCALE GENOMIC DNA]</scope>
    <source>
        <strain evidence="3 4">BH-BN04-4</strain>
    </source>
</reference>